<dbReference type="AlphaFoldDB" id="A0A1H6FAV1"/>
<reference evidence="2 3" key="1">
    <citation type="submission" date="2016-10" db="EMBL/GenBank/DDBJ databases">
        <authorList>
            <person name="de Groot N.N."/>
        </authorList>
    </citation>
    <scope>NUCLEOTIDE SEQUENCE [LARGE SCALE GENOMIC DNA]</scope>
    <source>
        <strain evidence="2">MBHS1</strain>
    </source>
</reference>
<feature type="region of interest" description="Disordered" evidence="1">
    <location>
        <begin position="52"/>
        <end position="119"/>
    </location>
</feature>
<proteinExistence type="predicted"/>
<organism evidence="2 3">
    <name type="scientific">Candidatus Venteria ishoeyi</name>
    <dbReference type="NCBI Taxonomy" id="1899563"/>
    <lineage>
        <taxon>Bacteria</taxon>
        <taxon>Pseudomonadati</taxon>
        <taxon>Pseudomonadota</taxon>
        <taxon>Gammaproteobacteria</taxon>
        <taxon>Thiotrichales</taxon>
        <taxon>Thiotrichaceae</taxon>
        <taxon>Venteria</taxon>
    </lineage>
</organism>
<gene>
    <name evidence="2" type="ORF">MBHS_02629</name>
</gene>
<evidence type="ECO:0000313" key="2">
    <source>
        <dbReference type="EMBL" id="SEH06763.1"/>
    </source>
</evidence>
<name>A0A1H6FAV1_9GAMM</name>
<dbReference type="RefSeq" id="WP_103920509.1">
    <property type="nucleotide sequence ID" value="NZ_FMSV02000504.1"/>
</dbReference>
<evidence type="ECO:0000256" key="1">
    <source>
        <dbReference type="SAM" id="MobiDB-lite"/>
    </source>
</evidence>
<sequence length="218" mass="26697">MNKLLQPGNWLKTLAFTVIFLLISFASLEVQQQSYFYNINFQLLQDVEAREEGKRHAGQRREHRREQRSERRKGHHRRKHDRHNRHHHDRSRRHHRGHDVHRHYDRPRHRHYRKPHRNHYYRDRHHRHEYRQPLRPYRSRPYRGYRDHYPSYRWNSTDAAIAGAVIGLAIGSIVATLPDNCFNVITRGISYHNCRGTYYRPYYENNAIIYEVVSDPTP</sequence>
<dbReference type="Proteomes" id="UP000236724">
    <property type="component" value="Unassembled WGS sequence"/>
</dbReference>
<dbReference type="EMBL" id="FMSV02000504">
    <property type="protein sequence ID" value="SEH06763.1"/>
    <property type="molecule type" value="Genomic_DNA"/>
</dbReference>
<protein>
    <submittedName>
        <fullName evidence="2">Uncharacterized protein</fullName>
    </submittedName>
</protein>
<keyword evidence="3" id="KW-1185">Reference proteome</keyword>
<accession>A0A1H6FAV1</accession>
<evidence type="ECO:0000313" key="3">
    <source>
        <dbReference type="Proteomes" id="UP000236724"/>
    </source>
</evidence>
<feature type="compositionally biased region" description="Basic residues" evidence="1">
    <location>
        <begin position="70"/>
        <end position="119"/>
    </location>
</feature>
<dbReference type="OrthoDB" id="123540at2"/>